<sequence>MACATATAQEFLPPPELVMRAIEARPEVRAAASEVDAAGAQARAYAVGSHEVELSAIQQRRRVDQPSDTGRYAEWEAQISRRFRLPGKAALDRRIGEAVVDAADMYRDDARHQAARSLLERWMQWLGASATADEAGRQYDSVTRAHRSVKRQVELGEAALKDLELMEVEVAQAEVHRLGATTALDKARRAFEIQFPQLPLPLRPPALPDPVPLEGSDQTWINLIIQRSHEIRGLEALAAAQDATAARARADRIPDPSLGLRVMSDRDGSEQVVGLVLSMPISGRYRRSLMDAGYADAAASHAQAEAMRRQVTQDGELAVHDAAGTLAQWRALKSAYDASAAASQRLNRGWQLGELSLAEWLVAERNHRQIAWAETTARAKAIEAWLRVHVDSHELWAVGH</sequence>
<organism evidence="6 7">
    <name type="scientific">Lysobacter concretionis Ko07 = DSM 16239</name>
    <dbReference type="NCBI Taxonomy" id="1122185"/>
    <lineage>
        <taxon>Bacteria</taxon>
        <taxon>Pseudomonadati</taxon>
        <taxon>Pseudomonadota</taxon>
        <taxon>Gammaproteobacteria</taxon>
        <taxon>Lysobacterales</taxon>
        <taxon>Lysobacteraceae</taxon>
        <taxon>Novilysobacter</taxon>
    </lineage>
</organism>
<proteinExistence type="predicted"/>
<dbReference type="GO" id="GO:1990281">
    <property type="term" value="C:efflux pump complex"/>
    <property type="evidence" value="ECO:0007669"/>
    <property type="project" value="TreeGrafter"/>
</dbReference>
<gene>
    <name evidence="6" type="ORF">N792_01155</name>
</gene>
<evidence type="ECO:0000256" key="5">
    <source>
        <dbReference type="ARBA" id="ARBA00023237"/>
    </source>
</evidence>
<keyword evidence="4" id="KW-0472">Membrane</keyword>
<comment type="caution">
    <text evidence="6">The sequence shown here is derived from an EMBL/GenBank/DDBJ whole genome shotgun (WGS) entry which is preliminary data.</text>
</comment>
<name>A0A0A0ERZ9_9GAMM</name>
<keyword evidence="7" id="KW-1185">Reference proteome</keyword>
<reference evidence="6 7" key="1">
    <citation type="submission" date="2013-08" db="EMBL/GenBank/DDBJ databases">
        <title>Genome sequencing of Lysobacter.</title>
        <authorList>
            <person name="Zhang S."/>
            <person name="Wang G."/>
        </authorList>
    </citation>
    <scope>NUCLEOTIDE SEQUENCE [LARGE SCALE GENOMIC DNA]</scope>
    <source>
        <strain evidence="6 7">Ko07</strain>
    </source>
</reference>
<dbReference type="EMBL" id="AVPS01000001">
    <property type="protein sequence ID" value="KGM52873.1"/>
    <property type="molecule type" value="Genomic_DNA"/>
</dbReference>
<dbReference type="STRING" id="1122185.N792_01155"/>
<protein>
    <recommendedName>
        <fullName evidence="8">Transporter</fullName>
    </recommendedName>
</protein>
<evidence type="ECO:0000313" key="7">
    <source>
        <dbReference type="Proteomes" id="UP000030017"/>
    </source>
</evidence>
<dbReference type="Gene3D" id="1.20.1600.10">
    <property type="entry name" value="Outer membrane efflux proteins (OEP)"/>
    <property type="match status" value="1"/>
</dbReference>
<accession>A0A0A0ERZ9</accession>
<evidence type="ECO:0000256" key="2">
    <source>
        <dbReference type="ARBA" id="ARBA00022452"/>
    </source>
</evidence>
<comment type="subcellular location">
    <subcellularLocation>
        <location evidence="1">Cell outer membrane</location>
    </subcellularLocation>
</comment>
<keyword evidence="2" id="KW-1134">Transmembrane beta strand</keyword>
<dbReference type="AlphaFoldDB" id="A0A0A0ERZ9"/>
<keyword evidence="3" id="KW-0812">Transmembrane</keyword>
<dbReference type="Proteomes" id="UP000030017">
    <property type="component" value="Unassembled WGS sequence"/>
</dbReference>
<evidence type="ECO:0000256" key="4">
    <source>
        <dbReference type="ARBA" id="ARBA00023136"/>
    </source>
</evidence>
<dbReference type="InterPro" id="IPR051906">
    <property type="entry name" value="TolC-like"/>
</dbReference>
<evidence type="ECO:0008006" key="8">
    <source>
        <dbReference type="Google" id="ProtNLM"/>
    </source>
</evidence>
<dbReference type="eggNOG" id="COG1538">
    <property type="taxonomic scope" value="Bacteria"/>
</dbReference>
<evidence type="ECO:0000256" key="3">
    <source>
        <dbReference type="ARBA" id="ARBA00022692"/>
    </source>
</evidence>
<dbReference type="GO" id="GO:0015562">
    <property type="term" value="F:efflux transmembrane transporter activity"/>
    <property type="evidence" value="ECO:0007669"/>
    <property type="project" value="InterPro"/>
</dbReference>
<evidence type="ECO:0000256" key="1">
    <source>
        <dbReference type="ARBA" id="ARBA00004442"/>
    </source>
</evidence>
<dbReference type="GO" id="GO:0009279">
    <property type="term" value="C:cell outer membrane"/>
    <property type="evidence" value="ECO:0007669"/>
    <property type="project" value="UniProtKB-SubCell"/>
</dbReference>
<evidence type="ECO:0000313" key="6">
    <source>
        <dbReference type="EMBL" id="KGM52873.1"/>
    </source>
</evidence>
<dbReference type="PANTHER" id="PTHR30026:SF20">
    <property type="entry name" value="OUTER MEMBRANE PROTEIN TOLC"/>
    <property type="match status" value="1"/>
</dbReference>
<dbReference type="PANTHER" id="PTHR30026">
    <property type="entry name" value="OUTER MEMBRANE PROTEIN TOLC"/>
    <property type="match status" value="1"/>
</dbReference>
<dbReference type="SUPFAM" id="SSF56954">
    <property type="entry name" value="Outer membrane efflux proteins (OEP)"/>
    <property type="match status" value="1"/>
</dbReference>
<keyword evidence="5" id="KW-0998">Cell outer membrane</keyword>
<dbReference type="GO" id="GO:0015288">
    <property type="term" value="F:porin activity"/>
    <property type="evidence" value="ECO:0007669"/>
    <property type="project" value="TreeGrafter"/>
</dbReference>